<dbReference type="SUPFAM" id="SSF46600">
    <property type="entry name" value="C-terminal UvrC-binding domain of UvrB"/>
    <property type="match status" value="1"/>
</dbReference>
<dbReference type="Pfam" id="PF22920">
    <property type="entry name" value="UvrC_RNaseH"/>
    <property type="match status" value="1"/>
</dbReference>
<feature type="domain" description="UvrC family homology region profile" evidence="9">
    <location>
        <begin position="247"/>
        <end position="357"/>
    </location>
</feature>
<comment type="caution">
    <text evidence="10">The sequence shown here is derived from an EMBL/GenBank/DDBJ whole genome shotgun (WGS) entry which is preliminary data.</text>
</comment>
<dbReference type="Pfam" id="PF01541">
    <property type="entry name" value="GIY-YIG"/>
    <property type="match status" value="1"/>
</dbReference>
<keyword evidence="3" id="KW-0228">DNA excision</keyword>
<dbReference type="SUPFAM" id="SSF82771">
    <property type="entry name" value="GIY-YIG endonuclease"/>
    <property type="match status" value="1"/>
</dbReference>
<feature type="domain" description="UVR" evidence="7">
    <location>
        <begin position="196"/>
        <end position="231"/>
    </location>
</feature>
<dbReference type="PROSITE" id="PS50164">
    <property type="entry name" value="GIY_YIG"/>
    <property type="match status" value="1"/>
</dbReference>
<feature type="domain" description="GIY-YIG" evidence="8">
    <location>
        <begin position="14"/>
        <end position="91"/>
    </location>
</feature>
<dbReference type="InterPro" id="IPR001943">
    <property type="entry name" value="UVR_dom"/>
</dbReference>
<evidence type="ECO:0000256" key="4">
    <source>
        <dbReference type="ARBA" id="ARBA00022881"/>
    </source>
</evidence>
<dbReference type="AlphaFoldDB" id="A0A133KZ21"/>
<gene>
    <name evidence="10" type="ORF">HMPREF3213_00660</name>
</gene>
<proteinExistence type="predicted"/>
<evidence type="ECO:0000313" key="10">
    <source>
        <dbReference type="EMBL" id="KWZ84913.1"/>
    </source>
</evidence>
<dbReference type="InterPro" id="IPR047296">
    <property type="entry name" value="GIY-YIG_UvrC_Cho"/>
</dbReference>
<dbReference type="InterPro" id="IPR036876">
    <property type="entry name" value="UVR_dom_sf"/>
</dbReference>
<evidence type="ECO:0000256" key="2">
    <source>
        <dbReference type="ARBA" id="ARBA00022763"/>
    </source>
</evidence>
<evidence type="ECO:0000256" key="5">
    <source>
        <dbReference type="ARBA" id="ARBA00023204"/>
    </source>
</evidence>
<evidence type="ECO:0000256" key="3">
    <source>
        <dbReference type="ARBA" id="ARBA00022769"/>
    </source>
</evidence>
<dbReference type="SMART" id="SM00465">
    <property type="entry name" value="GIYc"/>
    <property type="match status" value="1"/>
</dbReference>
<dbReference type="RefSeq" id="WP_061086504.1">
    <property type="nucleotide sequence ID" value="NZ_KQ955804.1"/>
</dbReference>
<dbReference type="Proteomes" id="UP000070376">
    <property type="component" value="Unassembled WGS sequence"/>
</dbReference>
<feature type="coiled-coil region" evidence="6">
    <location>
        <begin position="199"/>
        <end position="238"/>
    </location>
</feature>
<dbReference type="GO" id="GO:0006289">
    <property type="term" value="P:nucleotide-excision repair"/>
    <property type="evidence" value="ECO:0007669"/>
    <property type="project" value="InterPro"/>
</dbReference>
<dbReference type="EMBL" id="LRPN01000024">
    <property type="protein sequence ID" value="KWZ84913.1"/>
    <property type="molecule type" value="Genomic_DNA"/>
</dbReference>
<keyword evidence="2" id="KW-0227">DNA damage</keyword>
<dbReference type="InterPro" id="IPR000305">
    <property type="entry name" value="GIY-YIG_endonuc"/>
</dbReference>
<dbReference type="FunFam" id="3.40.1440.10:FF:000001">
    <property type="entry name" value="UvrABC system protein C"/>
    <property type="match status" value="1"/>
</dbReference>
<keyword evidence="1" id="KW-0963">Cytoplasm</keyword>
<evidence type="ECO:0000313" key="11">
    <source>
        <dbReference type="Proteomes" id="UP000070376"/>
    </source>
</evidence>
<dbReference type="GO" id="GO:0009381">
    <property type="term" value="F:excinuclease ABC activity"/>
    <property type="evidence" value="ECO:0007669"/>
    <property type="project" value="InterPro"/>
</dbReference>
<protein>
    <submittedName>
        <fullName evidence="10">Putative excinuclease ABC, C subunit</fullName>
    </submittedName>
</protein>
<organism evidence="10 11">
    <name type="scientific">Heyndrickxia coagulans</name>
    <name type="common">Weizmannia coagulans</name>
    <dbReference type="NCBI Taxonomy" id="1398"/>
    <lineage>
        <taxon>Bacteria</taxon>
        <taxon>Bacillati</taxon>
        <taxon>Bacillota</taxon>
        <taxon>Bacilli</taxon>
        <taxon>Bacillales</taxon>
        <taxon>Bacillaceae</taxon>
        <taxon>Heyndrickxia</taxon>
    </lineage>
</organism>
<keyword evidence="4" id="KW-0267">Excision nuclease</keyword>
<evidence type="ECO:0000259" key="7">
    <source>
        <dbReference type="PROSITE" id="PS50151"/>
    </source>
</evidence>
<evidence type="ECO:0000259" key="9">
    <source>
        <dbReference type="PROSITE" id="PS50165"/>
    </source>
</evidence>
<dbReference type="InterPro" id="IPR035901">
    <property type="entry name" value="GIY-YIG_endonuc_sf"/>
</dbReference>
<keyword evidence="6" id="KW-0175">Coiled coil</keyword>
<dbReference type="InterPro" id="IPR001162">
    <property type="entry name" value="UvrC_RNase_H_dom"/>
</dbReference>
<dbReference type="PATRIC" id="fig|1398.22.peg.658"/>
<accession>A0A133KZ21</accession>
<dbReference type="Gene3D" id="4.10.860.10">
    <property type="entry name" value="UVR domain"/>
    <property type="match status" value="1"/>
</dbReference>
<name>A0A133KZ21_HEYCO</name>
<dbReference type="CDD" id="cd10434">
    <property type="entry name" value="GIY-YIG_UvrC_Cho"/>
    <property type="match status" value="1"/>
</dbReference>
<dbReference type="GO" id="GO:0009380">
    <property type="term" value="C:excinuclease repair complex"/>
    <property type="evidence" value="ECO:0007669"/>
    <property type="project" value="InterPro"/>
</dbReference>
<dbReference type="PANTHER" id="PTHR30562">
    <property type="entry name" value="UVRC/OXIDOREDUCTASE"/>
    <property type="match status" value="1"/>
</dbReference>
<dbReference type="InterPro" id="IPR050066">
    <property type="entry name" value="UvrABC_protein_C"/>
</dbReference>
<evidence type="ECO:0000256" key="6">
    <source>
        <dbReference type="SAM" id="Coils"/>
    </source>
</evidence>
<keyword evidence="5" id="KW-0234">DNA repair</keyword>
<dbReference type="Gene3D" id="3.40.1440.10">
    <property type="entry name" value="GIY-YIG endonuclease"/>
    <property type="match status" value="1"/>
</dbReference>
<evidence type="ECO:0000256" key="1">
    <source>
        <dbReference type="ARBA" id="ARBA00022490"/>
    </source>
</evidence>
<evidence type="ECO:0000259" key="8">
    <source>
        <dbReference type="PROSITE" id="PS50164"/>
    </source>
</evidence>
<sequence length="361" mass="41698">MNTVILHKLSLLPEEPGCYLMKSREGEIIYVGKAKKLKNRVRSYFTGSHDEKTTQLVGEIFDLEWIVTATNTEALVLEMNLIKQYRPKYNIMLKDDKSYPFIKITDEWHPQLILTREAGRDKGKYFGPFPNARAAAETKKVLDRLYPLRRCPESSTRPCLYYQLGLCIGTCAREVGEEEYKEQIRKIVHFFHGGYRAVLKDMKKEMLQAAKKLDFEKAEQLKEQIMQIEVTMEDQNIVLNDPVSRDIFGFAVQDGFMCVHVFYMRDGRIIEREVIFRPIGSKEPKRAFLDFLQHFYGESGNTLPKEMLIPAAVGKEAAEICVSARIVQPKRGQKKEMVQLATKNARIALEEKVSLMELETV</sequence>
<dbReference type="PROSITE" id="PS50165">
    <property type="entry name" value="UVRC"/>
    <property type="match status" value="1"/>
</dbReference>
<dbReference type="NCBIfam" id="TIGR00194">
    <property type="entry name" value="uvrC"/>
    <property type="match status" value="1"/>
</dbReference>
<dbReference type="PANTHER" id="PTHR30562:SF1">
    <property type="entry name" value="UVRABC SYSTEM PROTEIN C"/>
    <property type="match status" value="1"/>
</dbReference>
<dbReference type="Pfam" id="PF02151">
    <property type="entry name" value="UVR"/>
    <property type="match status" value="1"/>
</dbReference>
<dbReference type="InterPro" id="IPR004791">
    <property type="entry name" value="UvrC"/>
</dbReference>
<dbReference type="PROSITE" id="PS50151">
    <property type="entry name" value="UVR"/>
    <property type="match status" value="1"/>
</dbReference>
<reference evidence="11" key="1">
    <citation type="submission" date="2016-01" db="EMBL/GenBank/DDBJ databases">
        <authorList>
            <person name="Mitreva M."/>
            <person name="Pepin K.H."/>
            <person name="Mihindukulasuriya K.A."/>
            <person name="Fulton R."/>
            <person name="Fronick C."/>
            <person name="O'Laughlin M."/>
            <person name="Miner T."/>
            <person name="Herter B."/>
            <person name="Rosa B.A."/>
            <person name="Cordes M."/>
            <person name="Tomlinson C."/>
            <person name="Wollam A."/>
            <person name="Palsikar V.B."/>
            <person name="Mardis E.R."/>
            <person name="Wilson R.K."/>
        </authorList>
    </citation>
    <scope>NUCLEOTIDE SEQUENCE [LARGE SCALE GENOMIC DNA]</scope>
    <source>
        <strain evidence="11">GED7749B</strain>
    </source>
</reference>